<dbReference type="KEGG" id="tet:TTHERM_00222320"/>
<feature type="coiled-coil region" evidence="1">
    <location>
        <begin position="601"/>
        <end position="671"/>
    </location>
</feature>
<gene>
    <name evidence="3" type="ORF">TTHERM_00222320</name>
</gene>
<evidence type="ECO:0000313" key="3">
    <source>
        <dbReference type="EMBL" id="EAR93915.2"/>
    </source>
</evidence>
<dbReference type="Proteomes" id="UP000009168">
    <property type="component" value="Unassembled WGS sequence"/>
</dbReference>
<feature type="region of interest" description="Disordered" evidence="2">
    <location>
        <begin position="757"/>
        <end position="777"/>
    </location>
</feature>
<dbReference type="InParanoid" id="Q23C53"/>
<feature type="region of interest" description="Disordered" evidence="2">
    <location>
        <begin position="817"/>
        <end position="855"/>
    </location>
</feature>
<organism evidence="3 4">
    <name type="scientific">Tetrahymena thermophila (strain SB210)</name>
    <dbReference type="NCBI Taxonomy" id="312017"/>
    <lineage>
        <taxon>Eukaryota</taxon>
        <taxon>Sar</taxon>
        <taxon>Alveolata</taxon>
        <taxon>Ciliophora</taxon>
        <taxon>Intramacronucleata</taxon>
        <taxon>Oligohymenophorea</taxon>
        <taxon>Hymenostomatida</taxon>
        <taxon>Tetrahymenina</taxon>
        <taxon>Tetrahymenidae</taxon>
        <taxon>Tetrahymena</taxon>
    </lineage>
</organism>
<dbReference type="AlphaFoldDB" id="Q23C53"/>
<feature type="compositionally biased region" description="Polar residues" evidence="2">
    <location>
        <begin position="818"/>
        <end position="855"/>
    </location>
</feature>
<name>Q23C53_TETTS</name>
<dbReference type="EMBL" id="GG662718">
    <property type="protein sequence ID" value="EAR93915.2"/>
    <property type="molecule type" value="Genomic_DNA"/>
</dbReference>
<evidence type="ECO:0000256" key="1">
    <source>
        <dbReference type="SAM" id="Coils"/>
    </source>
</evidence>
<dbReference type="InterPro" id="IPR039918">
    <property type="entry name" value="PPP4R4"/>
</dbReference>
<reference evidence="4" key="1">
    <citation type="journal article" date="2006" name="PLoS Biol.">
        <title>Macronuclear genome sequence of the ciliate Tetrahymena thermophila, a model eukaryote.</title>
        <authorList>
            <person name="Eisen J.A."/>
            <person name="Coyne R.S."/>
            <person name="Wu M."/>
            <person name="Wu D."/>
            <person name="Thiagarajan M."/>
            <person name="Wortman J.R."/>
            <person name="Badger J.H."/>
            <person name="Ren Q."/>
            <person name="Amedeo P."/>
            <person name="Jones K.M."/>
            <person name="Tallon L.J."/>
            <person name="Delcher A.L."/>
            <person name="Salzberg S.L."/>
            <person name="Silva J.C."/>
            <person name="Haas B.J."/>
            <person name="Majoros W.H."/>
            <person name="Farzad M."/>
            <person name="Carlton J.M."/>
            <person name="Smith R.K. Jr."/>
            <person name="Garg J."/>
            <person name="Pearlman R.E."/>
            <person name="Karrer K.M."/>
            <person name="Sun L."/>
            <person name="Manning G."/>
            <person name="Elde N.C."/>
            <person name="Turkewitz A.P."/>
            <person name="Asai D.J."/>
            <person name="Wilkes D.E."/>
            <person name="Wang Y."/>
            <person name="Cai H."/>
            <person name="Collins K."/>
            <person name="Stewart B.A."/>
            <person name="Lee S.R."/>
            <person name="Wilamowska K."/>
            <person name="Weinberg Z."/>
            <person name="Ruzzo W.L."/>
            <person name="Wloga D."/>
            <person name="Gaertig J."/>
            <person name="Frankel J."/>
            <person name="Tsao C.-C."/>
            <person name="Gorovsky M.A."/>
            <person name="Keeling P.J."/>
            <person name="Waller R.F."/>
            <person name="Patron N.J."/>
            <person name="Cherry J.M."/>
            <person name="Stover N.A."/>
            <person name="Krieger C.J."/>
            <person name="del Toro C."/>
            <person name="Ryder H.F."/>
            <person name="Williamson S.C."/>
            <person name="Barbeau R.A."/>
            <person name="Hamilton E.P."/>
            <person name="Orias E."/>
        </authorList>
    </citation>
    <scope>NUCLEOTIDE SEQUENCE [LARGE SCALE GENOMIC DNA]</scope>
    <source>
        <strain evidence="4">SB210</strain>
    </source>
</reference>
<dbReference type="Gene3D" id="1.25.10.10">
    <property type="entry name" value="Leucine-rich Repeat Variant"/>
    <property type="match status" value="1"/>
</dbReference>
<dbReference type="SUPFAM" id="SSF48371">
    <property type="entry name" value="ARM repeat"/>
    <property type="match status" value="1"/>
</dbReference>
<sequence>MSFNDIYSEQEYKQSTKTEEELKRLTLEEDLGETKRSFQILTKGQHLQKWAIYSRLHRILQEQDAFQILFPIISEDIQNQDEELQIEAANSLVKALEQKFLDQDQMKQIYNLTLIMLKIWSQPVLDSWVLVFRELLKILPYNLIEDETNKIILYLSDSSQPAVSRYISGRMIGFVADVRKDKIKGTLFERSRILCLDHDIEVRKIMAKEVIQKICKYIATDSIEMHLLDKILQLVYDSEINVKCAGIELIFNITQYLSAEEQKNRMCKIFMELLQSPKEEIQIQMSSMIGQIFNQLEQFLCKNQQNVQAIINTFKEYGSSKNVKLRINFAYNFPAVLHLTDSKTTFDKLKNNYINQILKDDSKEVRYKLISSFHEVTGLVTYEDLQKHLLPIFKELIKENDSAIILRLVQNIDVTIKNFIRPDTKKSDDQDDQQEEQKNNQEDAYMTILLQFYIDQEQRHSWRIKALFLEKLQNCLQLFNMNKFYKQFIPMVLENLRKDPNEVRYQAAGVLIKFICSNHYINKSKELITEMINNFFKSKSYQQRISFIYFVEQATQNFSRDYFKKSKLFCVLEFASDQIREVKMRLAKALPKIRYMLNEDDEESEDMVDKFEKTISQLQNKKDKELSLQMEKVMEEIDEIDFESEEVQKQIEKQDEDRKKNEERLIALELKEREENSKTNKDDYDLIYRSELSSNNFNHNYKKRYSARINMSPSITNQPGIKSKLSLQSHNTSSLTSLKINHSNSVITNTTTTTTSLYSSSSLKKDSGITTTTTTSSVTATTQVRKQLKRSSFEQKSSITTGSTTTTLPSLTKQLTTGTKVQTNNGSDFKSPTTLNSSGIPKGNSTATSTIKKKI</sequence>
<evidence type="ECO:0000256" key="2">
    <source>
        <dbReference type="SAM" id="MobiDB-lite"/>
    </source>
</evidence>
<dbReference type="RefSeq" id="XP_001014160.2">
    <property type="nucleotide sequence ID" value="XM_001014160.2"/>
</dbReference>
<dbReference type="OrthoDB" id="340346at2759"/>
<dbReference type="HOGENOM" id="CLU_282940_0_0_1"/>
<keyword evidence="4" id="KW-1185">Reference proteome</keyword>
<accession>Q23C53</accession>
<dbReference type="InterPro" id="IPR011989">
    <property type="entry name" value="ARM-like"/>
</dbReference>
<proteinExistence type="predicted"/>
<dbReference type="PANTHER" id="PTHR21467">
    <property type="entry name" value="PROTEIN PHOSPHATASE 4 REGULATORY SUBUNIT 4 PPP4R4"/>
    <property type="match status" value="1"/>
</dbReference>
<dbReference type="PANTHER" id="PTHR21467:SF0">
    <property type="entry name" value="SERINE_THREONINE-PROTEIN PHOSPHATASE 4 REGULATORY SUBUNIT 4"/>
    <property type="match status" value="1"/>
</dbReference>
<dbReference type="InterPro" id="IPR016024">
    <property type="entry name" value="ARM-type_fold"/>
</dbReference>
<dbReference type="GeneID" id="7839856"/>
<keyword evidence="1" id="KW-0175">Coiled coil</keyword>
<protein>
    <submittedName>
        <fullName evidence="3">Uncharacterized protein</fullName>
    </submittedName>
</protein>
<dbReference type="STRING" id="312017.Q23C53"/>
<evidence type="ECO:0000313" key="4">
    <source>
        <dbReference type="Proteomes" id="UP000009168"/>
    </source>
</evidence>